<keyword evidence="1" id="KW-1133">Transmembrane helix</keyword>
<dbReference type="RefSeq" id="WP_246970641.1">
    <property type="nucleotide sequence ID" value="NZ_CP095397.1"/>
</dbReference>
<comment type="caution">
    <text evidence="2">The sequence shown here is derived from an EMBL/GenBank/DDBJ whole genome shotgun (WGS) entry which is preliminary data.</text>
</comment>
<dbReference type="AlphaFoldDB" id="A0ABD5P4T9"/>
<dbReference type="Pfam" id="PF23958">
    <property type="entry name" value="DUF7287"/>
    <property type="match status" value="1"/>
</dbReference>
<keyword evidence="1" id="KW-0472">Membrane</keyword>
<proteinExistence type="predicted"/>
<sequence length="180" mass="19424">MRRKRTRTVSVSFDGRGQTTQDFAVGIGIFLLAIAFVFAYLSTLLTPFSSPVGGAESAQADRIAATIVDDLSETDQPNHLNATAFDETYGHQSSADLASELGLQSADDDVAIDRVNVTIRQLAADEDDRDLVTDDDGTTLRAGDQYQNQSAASAGRVVTVYTETDDDVCDPACRLVVRVW</sequence>
<dbReference type="EMBL" id="JBHSDJ010000132">
    <property type="protein sequence ID" value="MFC4249332.1"/>
    <property type="molecule type" value="Genomic_DNA"/>
</dbReference>
<feature type="transmembrane region" description="Helical" evidence="1">
    <location>
        <begin position="21"/>
        <end position="41"/>
    </location>
</feature>
<evidence type="ECO:0000256" key="1">
    <source>
        <dbReference type="SAM" id="Phobius"/>
    </source>
</evidence>
<dbReference type="InterPro" id="IPR056613">
    <property type="entry name" value="DUF7287"/>
</dbReference>
<evidence type="ECO:0000313" key="3">
    <source>
        <dbReference type="Proteomes" id="UP001595821"/>
    </source>
</evidence>
<name>A0ABD5P4T9_9EURY</name>
<evidence type="ECO:0000313" key="2">
    <source>
        <dbReference type="EMBL" id="MFC4249332.1"/>
    </source>
</evidence>
<reference evidence="2 3" key="1">
    <citation type="journal article" date="2014" name="Int. J. Syst. Evol. Microbiol.">
        <title>Complete genome sequence of Corynebacterium casei LMG S-19264T (=DSM 44701T), isolated from a smear-ripened cheese.</title>
        <authorList>
            <consortium name="US DOE Joint Genome Institute (JGI-PGF)"/>
            <person name="Walter F."/>
            <person name="Albersmeier A."/>
            <person name="Kalinowski J."/>
            <person name="Ruckert C."/>
        </authorList>
    </citation>
    <scope>NUCLEOTIDE SEQUENCE [LARGE SCALE GENOMIC DNA]</scope>
    <source>
        <strain evidence="2 3">IBRC-M 10912</strain>
    </source>
</reference>
<keyword evidence="1" id="KW-0812">Transmembrane</keyword>
<protein>
    <recommendedName>
        <fullName evidence="4">Flagellin</fullName>
    </recommendedName>
</protein>
<accession>A0ABD5P4T9</accession>
<dbReference type="GeneID" id="71855745"/>
<gene>
    <name evidence="2" type="ORF">ACFOZ7_20775</name>
</gene>
<dbReference type="Proteomes" id="UP001595821">
    <property type="component" value="Unassembled WGS sequence"/>
</dbReference>
<organism evidence="2 3">
    <name type="scientific">Natribaculum luteum</name>
    <dbReference type="NCBI Taxonomy" id="1586232"/>
    <lineage>
        <taxon>Archaea</taxon>
        <taxon>Methanobacteriati</taxon>
        <taxon>Methanobacteriota</taxon>
        <taxon>Stenosarchaea group</taxon>
        <taxon>Halobacteria</taxon>
        <taxon>Halobacteriales</taxon>
        <taxon>Natrialbaceae</taxon>
        <taxon>Natribaculum</taxon>
    </lineage>
</organism>
<evidence type="ECO:0008006" key="4">
    <source>
        <dbReference type="Google" id="ProtNLM"/>
    </source>
</evidence>